<dbReference type="Proteomes" id="UP000824120">
    <property type="component" value="Chromosome 2"/>
</dbReference>
<keyword evidence="2" id="KW-1185">Reference proteome</keyword>
<dbReference type="EMBL" id="JACXVP010000002">
    <property type="protein sequence ID" value="KAG5619700.1"/>
    <property type="molecule type" value="Genomic_DNA"/>
</dbReference>
<organism evidence="1 2">
    <name type="scientific">Solanum commersonii</name>
    <name type="common">Commerson's wild potato</name>
    <name type="synonym">Commerson's nightshade</name>
    <dbReference type="NCBI Taxonomy" id="4109"/>
    <lineage>
        <taxon>Eukaryota</taxon>
        <taxon>Viridiplantae</taxon>
        <taxon>Streptophyta</taxon>
        <taxon>Embryophyta</taxon>
        <taxon>Tracheophyta</taxon>
        <taxon>Spermatophyta</taxon>
        <taxon>Magnoliopsida</taxon>
        <taxon>eudicotyledons</taxon>
        <taxon>Gunneridae</taxon>
        <taxon>Pentapetalae</taxon>
        <taxon>asterids</taxon>
        <taxon>lamiids</taxon>
        <taxon>Solanales</taxon>
        <taxon>Solanaceae</taxon>
        <taxon>Solanoideae</taxon>
        <taxon>Solaneae</taxon>
        <taxon>Solanum</taxon>
    </lineage>
</organism>
<gene>
    <name evidence="1" type="ORF">H5410_004918</name>
</gene>
<comment type="caution">
    <text evidence="1">The sequence shown here is derived from an EMBL/GenBank/DDBJ whole genome shotgun (WGS) entry which is preliminary data.</text>
</comment>
<evidence type="ECO:0000313" key="1">
    <source>
        <dbReference type="EMBL" id="KAG5619700.1"/>
    </source>
</evidence>
<name>A0A9J6A664_SOLCO</name>
<evidence type="ECO:0000313" key="2">
    <source>
        <dbReference type="Proteomes" id="UP000824120"/>
    </source>
</evidence>
<accession>A0A9J6A664</accession>
<proteinExistence type="predicted"/>
<dbReference type="AlphaFoldDB" id="A0A9J6A664"/>
<protein>
    <submittedName>
        <fullName evidence="1">Uncharacterized protein</fullName>
    </submittedName>
</protein>
<sequence length="159" mass="17962">MSPNLGFIKTPNLSFCLSSSKTQIQKLKKDVSDSATKDLFMNAHNKTQLTHARFNCSLKDSGFDSPLLKMLKFIILASNASSSSTKVLKCPHNKDDSIFTHNSSTIYSSRITYNSHIHKDEHMHDFTHRFALIFQSTFVSAHSRSKSSFQGFIFTHAQN</sequence>
<reference evidence="1 2" key="1">
    <citation type="submission" date="2020-09" db="EMBL/GenBank/DDBJ databases">
        <title>De no assembly of potato wild relative species, Solanum commersonii.</title>
        <authorList>
            <person name="Cho K."/>
        </authorList>
    </citation>
    <scope>NUCLEOTIDE SEQUENCE [LARGE SCALE GENOMIC DNA]</scope>
    <source>
        <strain evidence="1">LZ3.2</strain>
        <tissue evidence="1">Leaf</tissue>
    </source>
</reference>